<dbReference type="GO" id="GO:0008170">
    <property type="term" value="F:N-methyltransferase activity"/>
    <property type="evidence" value="ECO:0007669"/>
    <property type="project" value="InterPro"/>
</dbReference>
<gene>
    <name evidence="5" type="ORF">UFOVP749_25</name>
</gene>
<dbReference type="GO" id="GO:0003677">
    <property type="term" value="F:DNA binding"/>
    <property type="evidence" value="ECO:0007669"/>
    <property type="project" value="InterPro"/>
</dbReference>
<dbReference type="Pfam" id="PF01555">
    <property type="entry name" value="N6_N4_Mtase"/>
    <property type="match status" value="1"/>
</dbReference>
<dbReference type="Gene3D" id="3.40.50.150">
    <property type="entry name" value="Vaccinia Virus protein VP39"/>
    <property type="match status" value="1"/>
</dbReference>
<organism evidence="5">
    <name type="scientific">uncultured Caudovirales phage</name>
    <dbReference type="NCBI Taxonomy" id="2100421"/>
    <lineage>
        <taxon>Viruses</taxon>
        <taxon>Duplodnaviria</taxon>
        <taxon>Heunggongvirae</taxon>
        <taxon>Uroviricota</taxon>
        <taxon>Caudoviricetes</taxon>
        <taxon>Peduoviridae</taxon>
        <taxon>Maltschvirus</taxon>
        <taxon>Maltschvirus maltsch</taxon>
    </lineage>
</organism>
<proteinExistence type="inferred from homology"/>
<evidence type="ECO:0000256" key="1">
    <source>
        <dbReference type="ARBA" id="ARBA00006594"/>
    </source>
</evidence>
<comment type="similarity">
    <text evidence="1">Belongs to the N(4)/N(6)-methyltransferase family.</text>
</comment>
<protein>
    <submittedName>
        <fullName evidence="5">COG0863 DNA modification methylase</fullName>
    </submittedName>
</protein>
<dbReference type="InterPro" id="IPR029063">
    <property type="entry name" value="SAM-dependent_MTases_sf"/>
</dbReference>
<feature type="domain" description="DNA methylase N-4/N-6" evidence="4">
    <location>
        <begin position="174"/>
        <end position="233"/>
    </location>
</feature>
<dbReference type="InterPro" id="IPR002052">
    <property type="entry name" value="DNA_methylase_N6_adenine_CS"/>
</dbReference>
<evidence type="ECO:0000313" key="5">
    <source>
        <dbReference type="EMBL" id="CAB5225468.1"/>
    </source>
</evidence>
<reference evidence="5" key="1">
    <citation type="submission" date="2020-05" db="EMBL/GenBank/DDBJ databases">
        <authorList>
            <person name="Chiriac C."/>
            <person name="Salcher M."/>
            <person name="Ghai R."/>
            <person name="Kavagutti S V."/>
        </authorList>
    </citation>
    <scope>NUCLEOTIDE SEQUENCE</scope>
</reference>
<dbReference type="GO" id="GO:0009007">
    <property type="term" value="F:site-specific DNA-methyltransferase (adenine-specific) activity"/>
    <property type="evidence" value="ECO:0007669"/>
    <property type="project" value="TreeGrafter"/>
</dbReference>
<evidence type="ECO:0000256" key="3">
    <source>
        <dbReference type="ARBA" id="ARBA00022679"/>
    </source>
</evidence>
<dbReference type="SUPFAM" id="SSF53335">
    <property type="entry name" value="S-adenosyl-L-methionine-dependent methyltransferases"/>
    <property type="match status" value="1"/>
</dbReference>
<dbReference type="PANTHER" id="PTHR13370:SF3">
    <property type="entry name" value="TRNA (GUANINE(10)-N2)-METHYLTRANSFERASE HOMOLOG"/>
    <property type="match status" value="1"/>
</dbReference>
<evidence type="ECO:0000259" key="4">
    <source>
        <dbReference type="Pfam" id="PF01555"/>
    </source>
</evidence>
<name>A0A6J7X3R0_9CAUD</name>
<accession>A0A6J7X3R0</accession>
<keyword evidence="2 5" id="KW-0489">Methyltransferase</keyword>
<dbReference type="InterPro" id="IPR002941">
    <property type="entry name" value="DNA_methylase_N4/N6"/>
</dbReference>
<evidence type="ECO:0000256" key="2">
    <source>
        <dbReference type="ARBA" id="ARBA00022603"/>
    </source>
</evidence>
<dbReference type="EMBL" id="LR798344">
    <property type="protein sequence ID" value="CAB5225468.1"/>
    <property type="molecule type" value="Genomic_DNA"/>
</dbReference>
<dbReference type="PANTHER" id="PTHR13370">
    <property type="entry name" value="RNA METHYLASE-RELATED"/>
    <property type="match status" value="1"/>
</dbReference>
<dbReference type="GO" id="GO:0032259">
    <property type="term" value="P:methylation"/>
    <property type="evidence" value="ECO:0007669"/>
    <property type="project" value="UniProtKB-KW"/>
</dbReference>
<dbReference type="PRINTS" id="PR00508">
    <property type="entry name" value="S21N4MTFRASE"/>
</dbReference>
<dbReference type="PROSITE" id="PS00092">
    <property type="entry name" value="N6_MTASE"/>
    <property type="match status" value="1"/>
</dbReference>
<sequence length="248" mass="27857">MGNRLQGYGVEKPVSNPVIIGNATLYLGDCRDILPTLGKVDAVVTDPPYLLESGGCTRAEMGGKFNADRYNNNGSIIPVDIEFEEWLPLIADRLDQGHAYIMINNRHVAECHKQAEKAGFRFHNLLVWDKGIATPNRWYMKNCEFTLFMFRGRGTKIEDASSKQLIKCPPPMNAEHETQKPIALMEHYIGNSTQPDQIVIDPFMGSGTTGVAAAQMGRKFIGIERELKYFDIACKRIEDAQRQGDMFL</sequence>
<dbReference type="InterPro" id="IPR001091">
    <property type="entry name" value="RM_Methyltransferase"/>
</dbReference>
<keyword evidence="3" id="KW-0808">Transferase</keyword>